<organism evidence="1 2">
    <name type="scientific">Rhodococcus sacchari</name>
    <dbReference type="NCBI Taxonomy" id="2962047"/>
    <lineage>
        <taxon>Bacteria</taxon>
        <taxon>Bacillati</taxon>
        <taxon>Actinomycetota</taxon>
        <taxon>Actinomycetes</taxon>
        <taxon>Mycobacteriales</taxon>
        <taxon>Nocardiaceae</taxon>
        <taxon>Rhodococcus</taxon>
    </lineage>
</organism>
<accession>A0ACD4DES1</accession>
<dbReference type="EMBL" id="CP107551">
    <property type="protein sequence ID" value="UYP18506.1"/>
    <property type="molecule type" value="Genomic_DNA"/>
</dbReference>
<reference evidence="1" key="1">
    <citation type="submission" date="2022-10" db="EMBL/GenBank/DDBJ databases">
        <title>Rhodococcus ferula Z13 complete genome.</title>
        <authorList>
            <person name="Long X."/>
            <person name="Zang M."/>
        </authorList>
    </citation>
    <scope>NUCLEOTIDE SEQUENCE</scope>
    <source>
        <strain evidence="1">Z13</strain>
    </source>
</reference>
<sequence>MREAFKGQLDELVVRLGELAALAGEGLDLATRALFDTDLEAAQQALDLDSRIAELDTDCSERAVRILALQGPVAADLRLVFSAVRITSDLTRMGELSLHIARAVRRRHPESLVSDVLRDDLRRMADLAAQIVEVLRGAFAEFDLETISGVHAFEDELDKAHSRVLATLEGPDWDGDIPTAVDTALVARFYGRFGDQAVDVADRLIFFVTGERPAA</sequence>
<protein>
    <submittedName>
        <fullName evidence="1">Phosphate signaling complex protein PhoU</fullName>
    </submittedName>
</protein>
<evidence type="ECO:0000313" key="1">
    <source>
        <dbReference type="EMBL" id="UYP18506.1"/>
    </source>
</evidence>
<dbReference type="Proteomes" id="UP001156484">
    <property type="component" value="Chromosome"/>
</dbReference>
<proteinExistence type="predicted"/>
<keyword evidence="2" id="KW-1185">Reference proteome</keyword>
<evidence type="ECO:0000313" key="2">
    <source>
        <dbReference type="Proteomes" id="UP001156484"/>
    </source>
</evidence>
<gene>
    <name evidence="1" type="primary">phoU</name>
    <name evidence="1" type="ORF">OED52_17905</name>
</gene>
<name>A0ACD4DES1_9NOCA</name>